<name>A0A2J6RQQ3_HYAVF</name>
<feature type="compositionally biased region" description="Low complexity" evidence="1">
    <location>
        <begin position="169"/>
        <end position="183"/>
    </location>
</feature>
<feature type="region of interest" description="Disordered" evidence="1">
    <location>
        <begin position="169"/>
        <end position="193"/>
    </location>
</feature>
<dbReference type="OrthoDB" id="4770059at2759"/>
<protein>
    <submittedName>
        <fullName evidence="3">Uncharacterized protein</fullName>
    </submittedName>
</protein>
<evidence type="ECO:0000313" key="3">
    <source>
        <dbReference type="EMBL" id="PMD40823.1"/>
    </source>
</evidence>
<evidence type="ECO:0000256" key="1">
    <source>
        <dbReference type="SAM" id="MobiDB-lite"/>
    </source>
</evidence>
<reference evidence="3 4" key="1">
    <citation type="submission" date="2016-04" db="EMBL/GenBank/DDBJ databases">
        <title>A degradative enzymes factory behind the ericoid mycorrhizal symbiosis.</title>
        <authorList>
            <consortium name="DOE Joint Genome Institute"/>
            <person name="Martino E."/>
            <person name="Morin E."/>
            <person name="Grelet G."/>
            <person name="Kuo A."/>
            <person name="Kohler A."/>
            <person name="Daghino S."/>
            <person name="Barry K."/>
            <person name="Choi C."/>
            <person name="Cichocki N."/>
            <person name="Clum A."/>
            <person name="Copeland A."/>
            <person name="Hainaut M."/>
            <person name="Haridas S."/>
            <person name="Labutti K."/>
            <person name="Lindquist E."/>
            <person name="Lipzen A."/>
            <person name="Khouja H.-R."/>
            <person name="Murat C."/>
            <person name="Ohm R."/>
            <person name="Olson A."/>
            <person name="Spatafora J."/>
            <person name="Veneault-Fourrey C."/>
            <person name="Henrissat B."/>
            <person name="Grigoriev I."/>
            <person name="Martin F."/>
            <person name="Perotto S."/>
        </authorList>
    </citation>
    <scope>NUCLEOTIDE SEQUENCE [LARGE SCALE GENOMIC DNA]</scope>
    <source>
        <strain evidence="3 4">F</strain>
    </source>
</reference>
<evidence type="ECO:0000313" key="4">
    <source>
        <dbReference type="Proteomes" id="UP000235786"/>
    </source>
</evidence>
<gene>
    <name evidence="3" type="ORF">L207DRAFT_376926</name>
</gene>
<dbReference type="AlphaFoldDB" id="A0A2J6RQQ3"/>
<dbReference type="Proteomes" id="UP000235786">
    <property type="component" value="Unassembled WGS sequence"/>
</dbReference>
<sequence>STSASQPVITSFPVIPLTTTFTPPADCSGFYEPSFTVGVVDPYTTCLPSGFVLGTTNYFSPGLICPVGYSTACHDTAGVSSITTVNCCPVRGDVSMSCGDFRNLDHTNSFWGTFFCTWYCSASTSLLMTLSSSSGVTSTVEVAYTPGMGLNAYGVRMVYESTDVSTTGASTTATQSSTSSSSGPTGGSSSGSGGTSGGTIAAAVVVPVVVLLALLGAFLWWRRRR</sequence>
<feature type="compositionally biased region" description="Gly residues" evidence="1">
    <location>
        <begin position="184"/>
        <end position="193"/>
    </location>
</feature>
<keyword evidence="4" id="KW-1185">Reference proteome</keyword>
<dbReference type="EMBL" id="KZ613945">
    <property type="protein sequence ID" value="PMD40823.1"/>
    <property type="molecule type" value="Genomic_DNA"/>
</dbReference>
<organism evidence="3 4">
    <name type="scientific">Hyaloscypha variabilis (strain UAMH 11265 / GT02V1 / F)</name>
    <name type="common">Meliniomyces variabilis</name>
    <dbReference type="NCBI Taxonomy" id="1149755"/>
    <lineage>
        <taxon>Eukaryota</taxon>
        <taxon>Fungi</taxon>
        <taxon>Dikarya</taxon>
        <taxon>Ascomycota</taxon>
        <taxon>Pezizomycotina</taxon>
        <taxon>Leotiomycetes</taxon>
        <taxon>Helotiales</taxon>
        <taxon>Hyaloscyphaceae</taxon>
        <taxon>Hyaloscypha</taxon>
        <taxon>Hyaloscypha variabilis</taxon>
    </lineage>
</organism>
<accession>A0A2J6RQQ3</accession>
<feature type="non-terminal residue" evidence="3">
    <location>
        <position position="1"/>
    </location>
</feature>
<dbReference type="STRING" id="1149755.A0A2J6RQQ3"/>
<feature type="transmembrane region" description="Helical" evidence="2">
    <location>
        <begin position="200"/>
        <end position="221"/>
    </location>
</feature>
<keyword evidence="2" id="KW-0812">Transmembrane</keyword>
<feature type="non-terminal residue" evidence="3">
    <location>
        <position position="225"/>
    </location>
</feature>
<evidence type="ECO:0000256" key="2">
    <source>
        <dbReference type="SAM" id="Phobius"/>
    </source>
</evidence>
<keyword evidence="2" id="KW-0472">Membrane</keyword>
<keyword evidence="2" id="KW-1133">Transmembrane helix</keyword>
<proteinExistence type="predicted"/>